<comment type="caution">
    <text evidence="2">The sequence shown here is derived from an EMBL/GenBank/DDBJ whole genome shotgun (WGS) entry which is preliminary data.</text>
</comment>
<dbReference type="InterPro" id="IPR000668">
    <property type="entry name" value="Peptidase_C1A_C"/>
</dbReference>
<proteinExistence type="predicted"/>
<dbReference type="CDD" id="cd06257">
    <property type="entry name" value="DnaJ"/>
    <property type="match status" value="1"/>
</dbReference>
<keyword evidence="3" id="KW-1185">Reference proteome</keyword>
<dbReference type="GO" id="GO:0006508">
    <property type="term" value="P:proteolysis"/>
    <property type="evidence" value="ECO:0007669"/>
    <property type="project" value="InterPro"/>
</dbReference>
<dbReference type="InterPro" id="IPR036869">
    <property type="entry name" value="J_dom_sf"/>
</dbReference>
<reference evidence="2" key="1">
    <citation type="submission" date="2020-06" db="EMBL/GenBank/DDBJ databases">
        <authorList>
            <consortium name="Plant Systems Biology data submission"/>
        </authorList>
    </citation>
    <scope>NUCLEOTIDE SEQUENCE</scope>
    <source>
        <strain evidence="2">D6</strain>
    </source>
</reference>
<dbReference type="Pfam" id="PF00112">
    <property type="entry name" value="Peptidase_C1"/>
    <property type="match status" value="1"/>
</dbReference>
<dbReference type="InterPro" id="IPR038765">
    <property type="entry name" value="Papain-like_cys_pep_sf"/>
</dbReference>
<feature type="domain" description="Peptidase C1A papain C-terminal" evidence="1">
    <location>
        <begin position="162"/>
        <end position="261"/>
    </location>
</feature>
<dbReference type="SUPFAM" id="SSF54001">
    <property type="entry name" value="Cysteine proteinases"/>
    <property type="match status" value="1"/>
</dbReference>
<evidence type="ECO:0000313" key="2">
    <source>
        <dbReference type="EMBL" id="CAB9515669.1"/>
    </source>
</evidence>
<dbReference type="AlphaFoldDB" id="A0A9N8EAK8"/>
<dbReference type="InterPro" id="IPR001623">
    <property type="entry name" value="DnaJ_domain"/>
</dbReference>
<dbReference type="Proteomes" id="UP001153069">
    <property type="component" value="Unassembled WGS sequence"/>
</dbReference>
<gene>
    <name evidence="2" type="ORF">SEMRO_731_G194160.1</name>
</gene>
<evidence type="ECO:0000259" key="1">
    <source>
        <dbReference type="Pfam" id="PF00112"/>
    </source>
</evidence>
<dbReference type="Gene3D" id="3.90.70.10">
    <property type="entry name" value="Cysteine proteinases"/>
    <property type="match status" value="1"/>
</dbReference>
<dbReference type="SUPFAM" id="SSF46565">
    <property type="entry name" value="Chaperone J-domain"/>
    <property type="match status" value="1"/>
</dbReference>
<dbReference type="Gene3D" id="1.10.287.110">
    <property type="entry name" value="DnaJ domain"/>
    <property type="match status" value="1"/>
</dbReference>
<organism evidence="2 3">
    <name type="scientific">Seminavis robusta</name>
    <dbReference type="NCBI Taxonomy" id="568900"/>
    <lineage>
        <taxon>Eukaryota</taxon>
        <taxon>Sar</taxon>
        <taxon>Stramenopiles</taxon>
        <taxon>Ochrophyta</taxon>
        <taxon>Bacillariophyta</taxon>
        <taxon>Bacillariophyceae</taxon>
        <taxon>Bacillariophycidae</taxon>
        <taxon>Naviculales</taxon>
        <taxon>Naviculaceae</taxon>
        <taxon>Seminavis</taxon>
    </lineage>
</organism>
<accession>A0A9N8EAK8</accession>
<name>A0A9N8EAK8_9STRA</name>
<dbReference type="OrthoDB" id="48481at2759"/>
<dbReference type="GO" id="GO:0008234">
    <property type="term" value="F:cysteine-type peptidase activity"/>
    <property type="evidence" value="ECO:0007669"/>
    <property type="project" value="InterPro"/>
</dbReference>
<protein>
    <recommendedName>
        <fullName evidence="1">Peptidase C1A papain C-terminal domain-containing protein</fullName>
    </recommendedName>
</protein>
<evidence type="ECO:0000313" key="3">
    <source>
        <dbReference type="Proteomes" id="UP001153069"/>
    </source>
</evidence>
<sequence>MEARFGRIILQQVDKALQEEPSRDALFWLLQIVDPSLDKEGFCNERKRASTFRQLKLLIHPDKNNDDKQHATKRFQDVQTFFDKCTGTGLHKQRTRRKKQHTNPSMNLPSYFHVNGKWAFLASHALGINGPPHVFWDCRVSGQELELTMAYKCINCRGTIAHGKTTEVTYNYHHVVEASAKTAKELFEDFGGSKTLGSVNEIKEEIMARGPVVSTSFCYSQSFFEACAHATDFQNGLVDSNHALLIVGWQQTACGEVWLVRSKNGATDIPIAIGQYSLEEEVIAPVSDLSNRPWQEPKKAFDVPRLPAEWYSWTYIQMYCDDNELQHLFKALGTSMISSVNKKVPFVIRESEKKARSRWAYLTDLEWIEAGNNWKVKANFFDDERTKGNGWT</sequence>
<dbReference type="EMBL" id="CAICTM010000730">
    <property type="protein sequence ID" value="CAB9515669.1"/>
    <property type="molecule type" value="Genomic_DNA"/>
</dbReference>